<evidence type="ECO:0000313" key="1">
    <source>
        <dbReference type="EMBL" id="KAI7805210.1"/>
    </source>
</evidence>
<sequence>MVIVSVGFLSSGAQSETPVLLKRVTTRASHDCTRNALPRGGVRERVVAMTVEFANCPVAIERIGPERARSPQCGSDGDRSHS</sequence>
<protein>
    <submittedName>
        <fullName evidence="1">Uncharacterized protein</fullName>
    </submittedName>
</protein>
<name>A0A9W8C0M1_TRIRA</name>
<evidence type="ECO:0000313" key="2">
    <source>
        <dbReference type="Proteomes" id="UP001059041"/>
    </source>
</evidence>
<accession>A0A9W8C0M1</accession>
<dbReference type="Proteomes" id="UP001059041">
    <property type="component" value="Linkage Group LG9"/>
</dbReference>
<organism evidence="1 2">
    <name type="scientific">Triplophysa rosa</name>
    <name type="common">Cave loach</name>
    <dbReference type="NCBI Taxonomy" id="992332"/>
    <lineage>
        <taxon>Eukaryota</taxon>
        <taxon>Metazoa</taxon>
        <taxon>Chordata</taxon>
        <taxon>Craniata</taxon>
        <taxon>Vertebrata</taxon>
        <taxon>Euteleostomi</taxon>
        <taxon>Actinopterygii</taxon>
        <taxon>Neopterygii</taxon>
        <taxon>Teleostei</taxon>
        <taxon>Ostariophysi</taxon>
        <taxon>Cypriniformes</taxon>
        <taxon>Nemacheilidae</taxon>
        <taxon>Triplophysa</taxon>
    </lineage>
</organism>
<dbReference type="EMBL" id="JAFHDT010000009">
    <property type="protein sequence ID" value="KAI7805210.1"/>
    <property type="molecule type" value="Genomic_DNA"/>
</dbReference>
<dbReference type="AlphaFoldDB" id="A0A9W8C0M1"/>
<gene>
    <name evidence="1" type="ORF">IRJ41_001935</name>
</gene>
<proteinExistence type="predicted"/>
<keyword evidence="2" id="KW-1185">Reference proteome</keyword>
<reference evidence="1" key="1">
    <citation type="submission" date="2021-02" db="EMBL/GenBank/DDBJ databases">
        <title>Comparative genomics reveals that relaxation of natural selection precedes convergent phenotypic evolution of cavefish.</title>
        <authorList>
            <person name="Peng Z."/>
        </authorList>
    </citation>
    <scope>NUCLEOTIDE SEQUENCE</scope>
    <source>
        <tissue evidence="1">Muscle</tissue>
    </source>
</reference>
<comment type="caution">
    <text evidence="1">The sequence shown here is derived from an EMBL/GenBank/DDBJ whole genome shotgun (WGS) entry which is preliminary data.</text>
</comment>